<feature type="compositionally biased region" description="Gly residues" evidence="3">
    <location>
        <begin position="34"/>
        <end position="44"/>
    </location>
</feature>
<dbReference type="InterPro" id="IPR036779">
    <property type="entry name" value="LysM_dom_sf"/>
</dbReference>
<accession>A0ABY7QD50</accession>
<dbReference type="InterPro" id="IPR018392">
    <property type="entry name" value="LysM"/>
</dbReference>
<comment type="similarity">
    <text evidence="1">Belongs to the transglycosylase family. Rpf subfamily.</text>
</comment>
<dbReference type="EMBL" id="CP115450">
    <property type="protein sequence ID" value="WBP90036.1"/>
    <property type="molecule type" value="Genomic_DNA"/>
</dbReference>
<dbReference type="InterPro" id="IPR023346">
    <property type="entry name" value="Lysozyme-like_dom_sf"/>
</dbReference>
<dbReference type="CDD" id="cd13925">
    <property type="entry name" value="RPF"/>
    <property type="match status" value="1"/>
</dbReference>
<feature type="domain" description="Resuscitation-promoting factor core lysozyme-like" evidence="5">
    <location>
        <begin position="49"/>
        <end position="121"/>
    </location>
</feature>
<dbReference type="Gene3D" id="1.10.530.10">
    <property type="match status" value="1"/>
</dbReference>
<dbReference type="Gene3D" id="3.10.350.10">
    <property type="entry name" value="LysM domain"/>
    <property type="match status" value="1"/>
</dbReference>
<dbReference type="Pfam" id="PF06737">
    <property type="entry name" value="Transglycosylas"/>
    <property type="match status" value="1"/>
</dbReference>
<reference evidence="7" key="1">
    <citation type="submission" date="2022-12" db="EMBL/GenBank/DDBJ databases">
        <authorList>
            <person name="Mo P."/>
        </authorList>
    </citation>
    <scope>NUCLEOTIDE SEQUENCE [LARGE SCALE GENOMIC DNA]</scope>
    <source>
        <strain evidence="7">HUAS 3-15</strain>
    </source>
</reference>
<gene>
    <name evidence="6" type="ORF">O1G21_32100</name>
</gene>
<dbReference type="Proteomes" id="UP001212821">
    <property type="component" value="Chromosome"/>
</dbReference>
<dbReference type="RefSeq" id="WP_270148583.1">
    <property type="nucleotide sequence ID" value="NZ_CP115450.1"/>
</dbReference>
<proteinExistence type="inferred from homology"/>
<sequence>MPPTARLRRVVPTALCALAVALAAPAAHAAPPGGESGTDPGGRSEGSRYDWERVAACESSGNWHINSGNGYFGGLQFDQSTWRANGGLAYAPRADLASREAQMAVAQHLADRRGLSPWPVCGSRARGGHSHRPVREQHTDGDGQATRDHGRDGVLPPPAAAPSAGDGQWTVREDDTLDQIATVLQIPGGWPALYALNRSAVGEDPDLIQPGLVLRLPS</sequence>
<dbReference type="SUPFAM" id="SSF53955">
    <property type="entry name" value="Lysozyme-like"/>
    <property type="match status" value="1"/>
</dbReference>
<evidence type="ECO:0000256" key="2">
    <source>
        <dbReference type="ARBA" id="ARBA00022801"/>
    </source>
</evidence>
<evidence type="ECO:0000313" key="6">
    <source>
        <dbReference type="EMBL" id="WBP90036.1"/>
    </source>
</evidence>
<feature type="signal peptide" evidence="4">
    <location>
        <begin position="1"/>
        <end position="29"/>
    </location>
</feature>
<evidence type="ECO:0000313" key="7">
    <source>
        <dbReference type="Proteomes" id="UP001212821"/>
    </source>
</evidence>
<dbReference type="CDD" id="cd00118">
    <property type="entry name" value="LysM"/>
    <property type="match status" value="1"/>
</dbReference>
<dbReference type="InterPro" id="IPR010618">
    <property type="entry name" value="RPF"/>
</dbReference>
<feature type="compositionally biased region" description="Basic and acidic residues" evidence="3">
    <location>
        <begin position="133"/>
        <end position="152"/>
    </location>
</feature>
<keyword evidence="4" id="KW-0732">Signal</keyword>
<name>A0ABY7QD50_9ACTN</name>
<organism evidence="6 7">
    <name type="scientific">Kitasatospora cathayae</name>
    <dbReference type="NCBI Taxonomy" id="3004092"/>
    <lineage>
        <taxon>Bacteria</taxon>
        <taxon>Bacillati</taxon>
        <taxon>Actinomycetota</taxon>
        <taxon>Actinomycetes</taxon>
        <taxon>Kitasatosporales</taxon>
        <taxon>Streptomycetaceae</taxon>
        <taxon>Kitasatospora</taxon>
    </lineage>
</organism>
<evidence type="ECO:0000256" key="3">
    <source>
        <dbReference type="SAM" id="MobiDB-lite"/>
    </source>
</evidence>
<protein>
    <submittedName>
        <fullName evidence="6">Transglycosylase family protein</fullName>
    </submittedName>
</protein>
<keyword evidence="2" id="KW-0378">Hydrolase</keyword>
<evidence type="ECO:0000256" key="1">
    <source>
        <dbReference type="ARBA" id="ARBA00010830"/>
    </source>
</evidence>
<keyword evidence="7" id="KW-1185">Reference proteome</keyword>
<feature type="region of interest" description="Disordered" evidence="3">
    <location>
        <begin position="27"/>
        <end position="47"/>
    </location>
</feature>
<evidence type="ECO:0000259" key="5">
    <source>
        <dbReference type="Pfam" id="PF06737"/>
    </source>
</evidence>
<evidence type="ECO:0000256" key="4">
    <source>
        <dbReference type="SAM" id="SignalP"/>
    </source>
</evidence>
<feature type="region of interest" description="Disordered" evidence="3">
    <location>
        <begin position="117"/>
        <end position="169"/>
    </location>
</feature>
<feature type="chain" id="PRO_5046251179" evidence="4">
    <location>
        <begin position="30"/>
        <end position="218"/>
    </location>
</feature>